<keyword evidence="1" id="KW-1133">Transmembrane helix</keyword>
<proteinExistence type="predicted"/>
<dbReference type="EMBL" id="SJPJ01000001">
    <property type="protein sequence ID" value="TWT80203.1"/>
    <property type="molecule type" value="Genomic_DNA"/>
</dbReference>
<reference evidence="2 3" key="1">
    <citation type="submission" date="2019-02" db="EMBL/GenBank/DDBJ databases">
        <title>Deep-cultivation of Planctomycetes and their phenomic and genomic characterization uncovers novel biology.</title>
        <authorList>
            <person name="Wiegand S."/>
            <person name="Jogler M."/>
            <person name="Boedeker C."/>
            <person name="Pinto D."/>
            <person name="Vollmers J."/>
            <person name="Rivas-Marin E."/>
            <person name="Kohn T."/>
            <person name="Peeters S.H."/>
            <person name="Heuer A."/>
            <person name="Rast P."/>
            <person name="Oberbeckmann S."/>
            <person name="Bunk B."/>
            <person name="Jeske O."/>
            <person name="Meyerdierks A."/>
            <person name="Storesund J.E."/>
            <person name="Kallscheuer N."/>
            <person name="Luecker S."/>
            <person name="Lage O.M."/>
            <person name="Pohl T."/>
            <person name="Merkel B.J."/>
            <person name="Hornburger P."/>
            <person name="Mueller R.-W."/>
            <person name="Bruemmer F."/>
            <person name="Labrenz M."/>
            <person name="Spormann A.M."/>
            <person name="Op Den Camp H."/>
            <person name="Overmann J."/>
            <person name="Amann R."/>
            <person name="Jetten M.S.M."/>
            <person name="Mascher T."/>
            <person name="Medema M.H."/>
            <person name="Devos D.P."/>
            <person name="Kaster A.-K."/>
            <person name="Ovreas L."/>
            <person name="Rohde M."/>
            <person name="Galperin M.Y."/>
            <person name="Jogler C."/>
        </authorList>
    </citation>
    <scope>NUCLEOTIDE SEQUENCE [LARGE SCALE GENOMIC DNA]</scope>
    <source>
        <strain evidence="2 3">CA13</strain>
    </source>
</reference>
<feature type="transmembrane region" description="Helical" evidence="1">
    <location>
        <begin position="33"/>
        <end position="53"/>
    </location>
</feature>
<keyword evidence="1" id="KW-0812">Transmembrane</keyword>
<protein>
    <submittedName>
        <fullName evidence="2">Uncharacterized protein</fullName>
    </submittedName>
</protein>
<evidence type="ECO:0000313" key="2">
    <source>
        <dbReference type="EMBL" id="TWT80203.1"/>
    </source>
</evidence>
<name>A0A5C5Z0I5_9BACT</name>
<organism evidence="2 3">
    <name type="scientific">Novipirellula herctigrandis</name>
    <dbReference type="NCBI Taxonomy" id="2527986"/>
    <lineage>
        <taxon>Bacteria</taxon>
        <taxon>Pseudomonadati</taxon>
        <taxon>Planctomycetota</taxon>
        <taxon>Planctomycetia</taxon>
        <taxon>Pirellulales</taxon>
        <taxon>Pirellulaceae</taxon>
        <taxon>Novipirellula</taxon>
    </lineage>
</organism>
<gene>
    <name evidence="2" type="ORF">CA13_16160</name>
</gene>
<dbReference type="Proteomes" id="UP000315010">
    <property type="component" value="Unassembled WGS sequence"/>
</dbReference>
<accession>A0A5C5Z0I5</accession>
<evidence type="ECO:0000256" key="1">
    <source>
        <dbReference type="SAM" id="Phobius"/>
    </source>
</evidence>
<sequence>MGEFDGWASSMDGRVRWMGEFDGWTSSMDGRVAAANSLALCGGFRLLLVAVAVRRGAA</sequence>
<evidence type="ECO:0000313" key="3">
    <source>
        <dbReference type="Proteomes" id="UP000315010"/>
    </source>
</evidence>
<keyword evidence="1" id="KW-0472">Membrane</keyword>
<dbReference type="RefSeq" id="WP_419194036.1">
    <property type="nucleotide sequence ID" value="NZ_SJPJ01000001.1"/>
</dbReference>
<keyword evidence="3" id="KW-1185">Reference proteome</keyword>
<comment type="caution">
    <text evidence="2">The sequence shown here is derived from an EMBL/GenBank/DDBJ whole genome shotgun (WGS) entry which is preliminary data.</text>
</comment>
<dbReference type="AlphaFoldDB" id="A0A5C5Z0I5"/>